<evidence type="ECO:0000313" key="2">
    <source>
        <dbReference type="EMBL" id="CFW42376.1"/>
    </source>
</evidence>
<dbReference type="KEGG" id="vg:3260259"/>
<dbReference type="RefSeq" id="YP_195206.1">
    <property type="nucleotide sequence ID" value="NC_006820.1"/>
</dbReference>
<evidence type="ECO:0000313" key="4">
    <source>
        <dbReference type="Proteomes" id="UP000246186"/>
    </source>
</evidence>
<reference evidence="1 3" key="1">
    <citation type="journal article" date="2004" name="Proc. Natl. Acad. Sci. U.S.A.">
        <title>Genetic organization of the psbAD region in phages infecting marine Synechococcus strains.</title>
        <authorList>
            <person name="Millard A."/>
            <person name="Clokie M.R."/>
            <person name="Shub D.A."/>
            <person name="Mann N.H."/>
        </authorList>
    </citation>
    <scope>NUCLEOTIDE SEQUENCE [LARGE SCALE GENOMIC DNA]</scope>
</reference>
<dbReference type="Proteomes" id="UP000246186">
    <property type="component" value="Genome"/>
</dbReference>
<keyword evidence="3" id="KW-1185">Reference proteome</keyword>
<protein>
    <submittedName>
        <fullName evidence="1">Hypothetical-Protein / belonging to T4-LIKE GC: 862</fullName>
    </submittedName>
</protein>
<reference evidence="1 3" key="2">
    <citation type="journal article" date="2005" name="J. Bacteriol.">
        <title>The genome of S-PM2, a 'photosynthetic' T4-type bacteriophage that infects marine Synechococcus strains.</title>
        <authorList>
            <person name="Mann N.H."/>
            <person name="Clokie M.R."/>
            <person name="Millard A."/>
            <person name="Cook A."/>
            <person name="Wilson W.H."/>
            <person name="Wheatley P.J."/>
            <person name="Letarov A."/>
            <person name="Krisch H.M."/>
        </authorList>
    </citation>
    <scope>NUCLEOTIDE SEQUENCE</scope>
</reference>
<reference evidence="2" key="4">
    <citation type="submission" date="2015-02" db="EMBL/GenBank/DDBJ databases">
        <authorList>
            <person name="Chooi Y.-H."/>
        </authorList>
    </citation>
    <scope>NUCLEOTIDE SEQUENCE</scope>
</reference>
<evidence type="ECO:0000313" key="1">
    <source>
        <dbReference type="EMBL" id="CAF34236.1"/>
    </source>
</evidence>
<sequence length="66" mass="7408">MSANMLGQLGVALQETGWDNDIQLEVKIAGTLKNDKFIVIKPVKEKLVSKLDPDLKQKHIYQGETK</sequence>
<gene>
    <name evidence="2" type="ORF">S-PM2d171</name>
    <name evidence="1" type="ORF">S-PM2p171</name>
</gene>
<accession>Q5GQG6</accession>
<organism evidence="1 3">
    <name type="scientific">Synechococcus phage S-PM2</name>
    <dbReference type="NCBI Taxonomy" id="238854"/>
    <lineage>
        <taxon>Viruses</taxon>
        <taxon>Duplodnaviria</taxon>
        <taxon>Heunggongvirae</taxon>
        <taxon>Uroviricota</taxon>
        <taxon>Caudoviricetes</taxon>
        <taxon>Pantevenvirales</taxon>
        <taxon>Kyanoviridae</taxon>
        <taxon>Nodensvirus</taxon>
        <taxon>Nodensvirus spm2</taxon>
    </lineage>
</organism>
<evidence type="ECO:0000313" key="3">
    <source>
        <dbReference type="Proteomes" id="UP000000994"/>
    </source>
</evidence>
<reference evidence="2 4" key="3">
    <citation type="journal article" date="2015" name="PLoS ONE">
        <title>Spontaneous Deletion of an "ORFanage" Region Facilitates Host Adaptation in a "Photosynthetic" Cyanophage.</title>
        <authorList>
            <person name="Puxty R.J."/>
            <person name="Perez-Sepulveda B."/>
            <person name="Rihtman B."/>
            <person name="Evans D.J."/>
            <person name="Millard A.D."/>
            <person name="Scanlan D.J."/>
        </authorList>
    </citation>
    <scope>NUCLEOTIDE SEQUENCE [LARGE SCALE GENOMIC DNA]</scope>
</reference>
<name>Q5GQG6_BPSYP</name>
<dbReference type="EMBL" id="LN828717">
    <property type="protein sequence ID" value="CFW42376.1"/>
    <property type="molecule type" value="Genomic_DNA"/>
</dbReference>
<organismHost>
    <name type="scientific">Synechococcus</name>
    <dbReference type="NCBI Taxonomy" id="1129"/>
</organismHost>
<proteinExistence type="predicted"/>
<dbReference type="Proteomes" id="UP000000994">
    <property type="component" value="Segment"/>
</dbReference>
<dbReference type="EMBL" id="AJ630128">
    <property type="protein sequence ID" value="CAF34236.1"/>
    <property type="molecule type" value="Genomic_DNA"/>
</dbReference>